<dbReference type="EMBL" id="UPHQ01000192">
    <property type="protein sequence ID" value="VBA41756.1"/>
    <property type="molecule type" value="Genomic_DNA"/>
</dbReference>
<sequence length="62" mass="6892">MLRAVLDVTANSAAAALAVMSGSKWTFREGHPNRTDHRRWFRTAEGALAGHQLVRLIDRPAH</sequence>
<organism evidence="1 2">
    <name type="scientific">Mycobacterium innocens</name>
    <dbReference type="NCBI Taxonomy" id="2341083"/>
    <lineage>
        <taxon>Bacteria</taxon>
        <taxon>Bacillati</taxon>
        <taxon>Actinomycetota</taxon>
        <taxon>Actinomycetes</taxon>
        <taxon>Mycobacteriales</taxon>
        <taxon>Mycobacteriaceae</taxon>
        <taxon>Mycobacterium</taxon>
    </lineage>
</organism>
<gene>
    <name evidence="1" type="ORF">LAUMK13_03708</name>
</gene>
<evidence type="ECO:0000313" key="2">
    <source>
        <dbReference type="Proteomes" id="UP000267289"/>
    </source>
</evidence>
<name>A0A498Q7W4_9MYCO</name>
<dbReference type="Proteomes" id="UP000267289">
    <property type="component" value="Unassembled WGS sequence"/>
</dbReference>
<protein>
    <submittedName>
        <fullName evidence="1">Uncharacterized protein</fullName>
    </submittedName>
</protein>
<dbReference type="AlphaFoldDB" id="A0A498Q7W4"/>
<reference evidence="1 2" key="1">
    <citation type="submission" date="2018-09" db="EMBL/GenBank/DDBJ databases">
        <authorList>
            <person name="Tagini F."/>
        </authorList>
    </citation>
    <scope>NUCLEOTIDE SEQUENCE [LARGE SCALE GENOMIC DNA]</scope>
    <source>
        <strain evidence="1 2">MK13</strain>
    </source>
</reference>
<keyword evidence="2" id="KW-1185">Reference proteome</keyword>
<accession>A0A498Q7W4</accession>
<evidence type="ECO:0000313" key="1">
    <source>
        <dbReference type="EMBL" id="VBA41756.1"/>
    </source>
</evidence>
<proteinExistence type="predicted"/>